<keyword evidence="6 11" id="KW-0547">Nucleotide-binding</keyword>
<dbReference type="HAMAP" id="MF_00123">
    <property type="entry name" value="Arg_tRNA_synth"/>
    <property type="match status" value="1"/>
</dbReference>
<dbReference type="FunFam" id="3.40.50.620:FF:000062">
    <property type="entry name" value="Arginine--tRNA ligase"/>
    <property type="match status" value="1"/>
</dbReference>
<dbReference type="Pfam" id="PF03485">
    <property type="entry name" value="Arg_tRNA_synt_N"/>
    <property type="match status" value="1"/>
</dbReference>
<evidence type="ECO:0000313" key="16">
    <source>
        <dbReference type="Proteomes" id="UP000178187"/>
    </source>
</evidence>
<dbReference type="InterPro" id="IPR001278">
    <property type="entry name" value="Arg-tRNA-ligase"/>
</dbReference>
<dbReference type="Gene3D" id="3.40.50.620">
    <property type="entry name" value="HUPs"/>
    <property type="match status" value="1"/>
</dbReference>
<evidence type="ECO:0000259" key="13">
    <source>
        <dbReference type="SMART" id="SM00836"/>
    </source>
</evidence>
<dbReference type="FunFam" id="1.10.730.10:FF:000008">
    <property type="entry name" value="Arginine--tRNA ligase"/>
    <property type="match status" value="1"/>
</dbReference>
<evidence type="ECO:0000256" key="4">
    <source>
        <dbReference type="ARBA" id="ARBA00022490"/>
    </source>
</evidence>
<evidence type="ECO:0000256" key="9">
    <source>
        <dbReference type="ARBA" id="ARBA00023146"/>
    </source>
</evidence>
<dbReference type="NCBIfam" id="TIGR00456">
    <property type="entry name" value="argS"/>
    <property type="match status" value="1"/>
</dbReference>
<name>A0A1G1KVN9_9BACT</name>
<evidence type="ECO:0000259" key="14">
    <source>
        <dbReference type="SMART" id="SM01016"/>
    </source>
</evidence>
<dbReference type="PRINTS" id="PR01038">
    <property type="entry name" value="TRNASYNTHARG"/>
</dbReference>
<organism evidence="15 16">
    <name type="scientific">Candidatus Danuiimicrobium aquiferis</name>
    <dbReference type="NCBI Taxonomy" id="1801832"/>
    <lineage>
        <taxon>Bacteria</taxon>
        <taxon>Pseudomonadati</taxon>
        <taxon>Candidatus Omnitrophota</taxon>
        <taxon>Candidatus Danuiimicrobium</taxon>
    </lineage>
</organism>
<dbReference type="GO" id="GO:0006420">
    <property type="term" value="P:arginyl-tRNA aminoacylation"/>
    <property type="evidence" value="ECO:0007669"/>
    <property type="project" value="UniProtKB-UniRule"/>
</dbReference>
<dbReference type="Gene3D" id="3.30.1360.70">
    <property type="entry name" value="Arginyl tRNA synthetase N-terminal domain"/>
    <property type="match status" value="1"/>
</dbReference>
<dbReference type="PANTHER" id="PTHR11956:SF5">
    <property type="entry name" value="ARGININE--TRNA LIGASE, CYTOPLASMIC"/>
    <property type="match status" value="1"/>
</dbReference>
<feature type="domain" description="DALR anticodon binding" evidence="13">
    <location>
        <begin position="444"/>
        <end position="564"/>
    </location>
</feature>
<keyword evidence="5 11" id="KW-0436">Ligase</keyword>
<dbReference type="EMBL" id="MHFR01000045">
    <property type="protein sequence ID" value="OGW96945.1"/>
    <property type="molecule type" value="Genomic_DNA"/>
</dbReference>
<dbReference type="GO" id="GO:0004814">
    <property type="term" value="F:arginine-tRNA ligase activity"/>
    <property type="evidence" value="ECO:0007669"/>
    <property type="project" value="UniProtKB-UniRule"/>
</dbReference>
<evidence type="ECO:0000256" key="10">
    <source>
        <dbReference type="ARBA" id="ARBA00049339"/>
    </source>
</evidence>
<dbReference type="SMART" id="SM00836">
    <property type="entry name" value="DALR_1"/>
    <property type="match status" value="1"/>
</dbReference>
<comment type="similarity">
    <text evidence="2 11 12">Belongs to the class-I aminoacyl-tRNA synthetase family.</text>
</comment>
<accession>A0A1G1KVN9</accession>
<dbReference type="GO" id="GO:0005524">
    <property type="term" value="F:ATP binding"/>
    <property type="evidence" value="ECO:0007669"/>
    <property type="project" value="UniProtKB-UniRule"/>
</dbReference>
<dbReference type="InterPro" id="IPR036695">
    <property type="entry name" value="Arg-tRNA-synth_N_sf"/>
</dbReference>
<feature type="domain" description="Arginyl tRNA synthetase N-terminal" evidence="14">
    <location>
        <begin position="3"/>
        <end position="102"/>
    </location>
</feature>
<reference evidence="15 16" key="1">
    <citation type="journal article" date="2016" name="Nat. Commun.">
        <title>Thousands of microbial genomes shed light on interconnected biogeochemical processes in an aquifer system.</title>
        <authorList>
            <person name="Anantharaman K."/>
            <person name="Brown C.T."/>
            <person name="Hug L.A."/>
            <person name="Sharon I."/>
            <person name="Castelle C.J."/>
            <person name="Probst A.J."/>
            <person name="Thomas B.C."/>
            <person name="Singh A."/>
            <person name="Wilkins M.J."/>
            <person name="Karaoz U."/>
            <person name="Brodie E.L."/>
            <person name="Williams K.H."/>
            <person name="Hubbard S.S."/>
            <person name="Banfield J.F."/>
        </authorList>
    </citation>
    <scope>NUCLEOTIDE SEQUENCE [LARGE SCALE GENOMIC DNA]</scope>
</reference>
<dbReference type="CDD" id="cd07956">
    <property type="entry name" value="Anticodon_Ia_Arg"/>
    <property type="match status" value="1"/>
</dbReference>
<evidence type="ECO:0000256" key="2">
    <source>
        <dbReference type="ARBA" id="ARBA00005594"/>
    </source>
</evidence>
<comment type="caution">
    <text evidence="15">The sequence shown here is derived from an EMBL/GenBank/DDBJ whole genome shotgun (WGS) entry which is preliminary data.</text>
</comment>
<comment type="catalytic activity">
    <reaction evidence="10 11">
        <text>tRNA(Arg) + L-arginine + ATP = L-arginyl-tRNA(Arg) + AMP + diphosphate</text>
        <dbReference type="Rhea" id="RHEA:20301"/>
        <dbReference type="Rhea" id="RHEA-COMP:9658"/>
        <dbReference type="Rhea" id="RHEA-COMP:9673"/>
        <dbReference type="ChEBI" id="CHEBI:30616"/>
        <dbReference type="ChEBI" id="CHEBI:32682"/>
        <dbReference type="ChEBI" id="CHEBI:33019"/>
        <dbReference type="ChEBI" id="CHEBI:78442"/>
        <dbReference type="ChEBI" id="CHEBI:78513"/>
        <dbReference type="ChEBI" id="CHEBI:456215"/>
        <dbReference type="EC" id="6.1.1.19"/>
    </reaction>
</comment>
<comment type="subunit">
    <text evidence="3 11">Monomer.</text>
</comment>
<proteinExistence type="inferred from homology"/>
<dbReference type="SUPFAM" id="SSF47323">
    <property type="entry name" value="Anticodon-binding domain of a subclass of class I aminoacyl-tRNA synthetases"/>
    <property type="match status" value="1"/>
</dbReference>
<evidence type="ECO:0000256" key="8">
    <source>
        <dbReference type="ARBA" id="ARBA00022917"/>
    </source>
</evidence>
<dbReference type="InterPro" id="IPR008909">
    <property type="entry name" value="DALR_anticod-bd"/>
</dbReference>
<feature type="short sequence motif" description="'HIGH' region" evidence="11">
    <location>
        <begin position="139"/>
        <end position="149"/>
    </location>
</feature>
<dbReference type="InterPro" id="IPR005148">
    <property type="entry name" value="Arg-tRNA-synth_N"/>
</dbReference>
<evidence type="ECO:0000256" key="7">
    <source>
        <dbReference type="ARBA" id="ARBA00022840"/>
    </source>
</evidence>
<dbReference type="InterPro" id="IPR035684">
    <property type="entry name" value="ArgRS_core"/>
</dbReference>
<dbReference type="EC" id="6.1.1.19" evidence="11"/>
<dbReference type="Pfam" id="PF00750">
    <property type="entry name" value="tRNA-synt_1d"/>
    <property type="match status" value="1"/>
</dbReference>
<gene>
    <name evidence="11" type="primary">argS</name>
    <name evidence="15" type="ORF">A3G33_02990</name>
</gene>
<keyword evidence="4 11" id="KW-0963">Cytoplasm</keyword>
<protein>
    <recommendedName>
        <fullName evidence="11">Arginine--tRNA ligase</fullName>
        <ecNumber evidence="11">6.1.1.19</ecNumber>
    </recommendedName>
    <alternativeName>
        <fullName evidence="11">Arginyl-tRNA synthetase</fullName>
        <shortName evidence="11">ArgRS</shortName>
    </alternativeName>
</protein>
<keyword evidence="7 11" id="KW-0067">ATP-binding</keyword>
<evidence type="ECO:0000256" key="5">
    <source>
        <dbReference type="ARBA" id="ARBA00022598"/>
    </source>
</evidence>
<dbReference type="SUPFAM" id="SSF55190">
    <property type="entry name" value="Arginyl-tRNA synthetase (ArgRS), N-terminal 'additional' domain"/>
    <property type="match status" value="1"/>
</dbReference>
<dbReference type="Gene3D" id="1.10.730.10">
    <property type="entry name" value="Isoleucyl-tRNA Synthetase, Domain 1"/>
    <property type="match status" value="1"/>
</dbReference>
<dbReference type="SMART" id="SM01016">
    <property type="entry name" value="Arg_tRNA_synt_N"/>
    <property type="match status" value="1"/>
</dbReference>
<dbReference type="Pfam" id="PF05746">
    <property type="entry name" value="DALR_1"/>
    <property type="match status" value="1"/>
</dbReference>
<evidence type="ECO:0000256" key="12">
    <source>
        <dbReference type="RuleBase" id="RU363038"/>
    </source>
</evidence>
<sequence>MKNELKKLVDRILPEILSELSPEQPIDPKKIDYDVDLPKVKGHGDLSINLGFQLSRMLKKAPFEIATHCLRIIEKKMKVDADWQKWVKSVTVAKPGFLNFKLVENSAAGFLIDMAKADAAYGKSEFGKGKRVLIEFVSANPTGPLTIAHGRQAALGDTLARILNAVGFKADKEFYLNDAGRQIRLLGESIWARFCELSGKPYAFPEEGYKGTYLIDIARELKEQFGESLLSKKSAEAIDTARQFGVTKILDSIKKDLADMRIVFDNYFSEKSLYERKVVEEVIERLRAKQLVFEAEGAVWFRSTDFGDDKDRVLRKSTGENTYLAPDIAYHSVKFGRGYERLVNLWGPDHHGYVPRLKAACQALGYSKDQIDVLIVQLTTLYRDGVPVRMSTRAGEFVTLRELMDEVGVDATRFFFLMRKVDSHLDFDLELAKKQSDENPVYYLQYAHARISSILAYANRPDEQVDDLMKADLSRIIEPEEINLIKKMSEFPEALVQAATNLEPYRIVDYLRELAASFHKFYALHRVVSDDPSLTQARLLLTHCVRLVLRNGLTVLGVSAPKKM</sequence>
<evidence type="ECO:0000256" key="11">
    <source>
        <dbReference type="HAMAP-Rule" id="MF_00123"/>
    </source>
</evidence>
<dbReference type="CDD" id="cd00671">
    <property type="entry name" value="ArgRS_core"/>
    <property type="match status" value="1"/>
</dbReference>
<keyword evidence="9 11" id="KW-0030">Aminoacyl-tRNA synthetase</keyword>
<dbReference type="InterPro" id="IPR014729">
    <property type="entry name" value="Rossmann-like_a/b/a_fold"/>
</dbReference>
<evidence type="ECO:0000256" key="6">
    <source>
        <dbReference type="ARBA" id="ARBA00022741"/>
    </source>
</evidence>
<dbReference type="AlphaFoldDB" id="A0A1G1KVN9"/>
<keyword evidence="8 11" id="KW-0648">Protein biosynthesis</keyword>
<comment type="subcellular location">
    <subcellularLocation>
        <location evidence="1 11">Cytoplasm</location>
    </subcellularLocation>
</comment>
<dbReference type="GO" id="GO:0005737">
    <property type="term" value="C:cytoplasm"/>
    <property type="evidence" value="ECO:0007669"/>
    <property type="project" value="UniProtKB-SubCell"/>
</dbReference>
<dbReference type="PANTHER" id="PTHR11956">
    <property type="entry name" value="ARGINYL-TRNA SYNTHETASE"/>
    <property type="match status" value="1"/>
</dbReference>
<evidence type="ECO:0000256" key="3">
    <source>
        <dbReference type="ARBA" id="ARBA00011245"/>
    </source>
</evidence>
<dbReference type="SUPFAM" id="SSF52374">
    <property type="entry name" value="Nucleotidylyl transferase"/>
    <property type="match status" value="1"/>
</dbReference>
<evidence type="ECO:0000256" key="1">
    <source>
        <dbReference type="ARBA" id="ARBA00004496"/>
    </source>
</evidence>
<dbReference type="Proteomes" id="UP000178187">
    <property type="component" value="Unassembled WGS sequence"/>
</dbReference>
<evidence type="ECO:0000313" key="15">
    <source>
        <dbReference type="EMBL" id="OGW96945.1"/>
    </source>
</evidence>
<dbReference type="InterPro" id="IPR009080">
    <property type="entry name" value="tRNAsynth_Ia_anticodon-bd"/>
</dbReference>